<reference evidence="1" key="1">
    <citation type="journal article" date="2020" name="bioRxiv">
        <title>Chromosome-level reference genome of the European wasp spider Argiope bruennichi: a resource for studies on range expansion and evolutionary adaptation.</title>
        <authorList>
            <person name="Sheffer M.M."/>
            <person name="Hoppe A."/>
            <person name="Krehenwinkel H."/>
            <person name="Uhl G."/>
            <person name="Kuss A.W."/>
            <person name="Jensen L."/>
            <person name="Jensen C."/>
            <person name="Gillespie R.G."/>
            <person name="Hoff K.J."/>
            <person name="Prost S."/>
        </authorList>
    </citation>
    <scope>NUCLEOTIDE SEQUENCE</scope>
</reference>
<organism evidence="1 2">
    <name type="scientific">Argiope bruennichi</name>
    <name type="common">Wasp spider</name>
    <name type="synonym">Aranea bruennichi</name>
    <dbReference type="NCBI Taxonomy" id="94029"/>
    <lineage>
        <taxon>Eukaryota</taxon>
        <taxon>Metazoa</taxon>
        <taxon>Ecdysozoa</taxon>
        <taxon>Arthropoda</taxon>
        <taxon>Chelicerata</taxon>
        <taxon>Arachnida</taxon>
        <taxon>Araneae</taxon>
        <taxon>Araneomorphae</taxon>
        <taxon>Entelegynae</taxon>
        <taxon>Araneoidea</taxon>
        <taxon>Araneidae</taxon>
        <taxon>Argiope</taxon>
    </lineage>
</organism>
<accession>A0A8T0EUK9</accession>
<sequence length="175" mass="20472">MAFLLKGKKQDLIALAKQFDVSIETDLTKPKIKDLILKSEDYDKEDAKVMLNSIIEDRLLAEVEKQNEREERLWKEEREHELEKLRIQAQRNVGHENSADISITNKASQEMFHRFNMEDDISLNLTLFEHHANLTLLPKAQWIWAQCYLMSILSASMGNNDEVIVLSGWPNFRVF</sequence>
<dbReference type="EMBL" id="JABXBU010002072">
    <property type="protein sequence ID" value="KAF8778015.1"/>
    <property type="molecule type" value="Genomic_DNA"/>
</dbReference>
<comment type="caution">
    <text evidence="1">The sequence shown here is derived from an EMBL/GenBank/DDBJ whole genome shotgun (WGS) entry which is preliminary data.</text>
</comment>
<reference evidence="1" key="2">
    <citation type="submission" date="2020-06" db="EMBL/GenBank/DDBJ databases">
        <authorList>
            <person name="Sheffer M."/>
        </authorList>
    </citation>
    <scope>NUCLEOTIDE SEQUENCE</scope>
</reference>
<evidence type="ECO:0000313" key="1">
    <source>
        <dbReference type="EMBL" id="KAF8778015.1"/>
    </source>
</evidence>
<proteinExistence type="predicted"/>
<dbReference type="Proteomes" id="UP000807504">
    <property type="component" value="Unassembled WGS sequence"/>
</dbReference>
<name>A0A8T0EUK9_ARGBR</name>
<dbReference type="AlphaFoldDB" id="A0A8T0EUK9"/>
<keyword evidence="2" id="KW-1185">Reference proteome</keyword>
<gene>
    <name evidence="1" type="ORF">HNY73_014790</name>
</gene>
<evidence type="ECO:0000313" key="2">
    <source>
        <dbReference type="Proteomes" id="UP000807504"/>
    </source>
</evidence>
<protein>
    <submittedName>
        <fullName evidence="1">Uncharacterized protein</fullName>
    </submittedName>
</protein>